<evidence type="ECO:0000256" key="1">
    <source>
        <dbReference type="SAM" id="MobiDB-lite"/>
    </source>
</evidence>
<protein>
    <submittedName>
        <fullName evidence="3">Uncharacterized protein</fullName>
    </submittedName>
</protein>
<name>A0A060S8E0_PYCCI</name>
<sequence length="362" mass="37579">MFSAPTLVSLLLLTVSKTVVASPCVAFDADFNLLAFGLNGKDWNAGQQDSWTSGSASDITTSGRPPFDGTSTTCYLAQFFNAIYFMNADKSNPSDVHIYDAGAKAWSTQKTTTGNFDPSSFNAILDHDTNVFYALSHNELFFLDMGELKTANSSALAWQDIEKSPYPDSYQPVMALAQNHIHFLDVPDVPAGSADIFTASFFQSEGVQQEFAFIPDDGSMTYVINVENNSTKTLAGPTTKDPKAQYAASITALVQLDSTGAVSFIPYKQGDDSTNAKAAWANVAKIAAAAPPGSSSAVSGSASGTATGVHSSGTGVPSGTIQSGAASPTSSGSANKDNGAMSNAISVGGVASALMAVIAFLQ</sequence>
<dbReference type="Proteomes" id="UP000029665">
    <property type="component" value="Unassembled WGS sequence"/>
</dbReference>
<comment type="caution">
    <text evidence="3">The sequence shown here is derived from an EMBL/GenBank/DDBJ whole genome shotgun (WGS) entry which is preliminary data.</text>
</comment>
<evidence type="ECO:0000313" key="4">
    <source>
        <dbReference type="Proteomes" id="UP000029665"/>
    </source>
</evidence>
<feature type="compositionally biased region" description="Low complexity" evidence="1">
    <location>
        <begin position="293"/>
        <end position="315"/>
    </location>
</feature>
<dbReference type="OrthoDB" id="3356102at2759"/>
<keyword evidence="2" id="KW-0732">Signal</keyword>
<dbReference type="EMBL" id="CCBP010000088">
    <property type="protein sequence ID" value="CDO70625.1"/>
    <property type="molecule type" value="Genomic_DNA"/>
</dbReference>
<feature type="compositionally biased region" description="Low complexity" evidence="1">
    <location>
        <begin position="323"/>
        <end position="334"/>
    </location>
</feature>
<proteinExistence type="predicted"/>
<evidence type="ECO:0000313" key="3">
    <source>
        <dbReference type="EMBL" id="CDO70625.1"/>
    </source>
</evidence>
<accession>A0A060S8E0</accession>
<dbReference type="STRING" id="5643.A0A060S8E0"/>
<keyword evidence="4" id="KW-1185">Reference proteome</keyword>
<gene>
    <name evidence="3" type="ORF">BN946_scf184748.g23</name>
</gene>
<reference evidence="3" key="1">
    <citation type="submission" date="2014-01" db="EMBL/GenBank/DDBJ databases">
        <title>The genome of the white-rot fungus Pycnoporus cinnabarinus: a basidiomycete model with a versatile arsenal for lignocellulosic biomass breakdown.</title>
        <authorList>
            <person name="Levasseur A."/>
            <person name="Lomascolo A."/>
            <person name="Ruiz-Duenas F.J."/>
            <person name="Uzan E."/>
            <person name="Piumi F."/>
            <person name="Kues U."/>
            <person name="Ram A.F.J."/>
            <person name="Murat C."/>
            <person name="Haon M."/>
            <person name="Benoit I."/>
            <person name="Arfi Y."/>
            <person name="Chevret D."/>
            <person name="Drula E."/>
            <person name="Kwon M.J."/>
            <person name="Gouret P."/>
            <person name="Lesage-Meessen L."/>
            <person name="Lombard V."/>
            <person name="Mariette J."/>
            <person name="Noirot C."/>
            <person name="Park J."/>
            <person name="Patyshakuliyeva A."/>
            <person name="Wieneger R.A.B."/>
            <person name="Wosten H.A.B."/>
            <person name="Martin F."/>
            <person name="Coutinho P.M."/>
            <person name="de Vries R."/>
            <person name="Martinez A.T."/>
            <person name="Klopp C."/>
            <person name="Pontarotti P."/>
            <person name="Henrissat B."/>
            <person name="Record E."/>
        </authorList>
    </citation>
    <scope>NUCLEOTIDE SEQUENCE [LARGE SCALE GENOMIC DNA]</scope>
    <source>
        <strain evidence="3">BRFM137</strain>
    </source>
</reference>
<dbReference type="OMA" id="TTCYLSQ"/>
<dbReference type="AlphaFoldDB" id="A0A060S8E0"/>
<feature type="region of interest" description="Disordered" evidence="1">
    <location>
        <begin position="293"/>
        <end position="336"/>
    </location>
</feature>
<feature type="signal peptide" evidence="2">
    <location>
        <begin position="1"/>
        <end position="21"/>
    </location>
</feature>
<organism evidence="3 4">
    <name type="scientific">Pycnoporus cinnabarinus</name>
    <name type="common">Cinnabar-red polypore</name>
    <name type="synonym">Trametes cinnabarina</name>
    <dbReference type="NCBI Taxonomy" id="5643"/>
    <lineage>
        <taxon>Eukaryota</taxon>
        <taxon>Fungi</taxon>
        <taxon>Dikarya</taxon>
        <taxon>Basidiomycota</taxon>
        <taxon>Agaricomycotina</taxon>
        <taxon>Agaricomycetes</taxon>
        <taxon>Polyporales</taxon>
        <taxon>Polyporaceae</taxon>
        <taxon>Trametes</taxon>
    </lineage>
</organism>
<evidence type="ECO:0000256" key="2">
    <source>
        <dbReference type="SAM" id="SignalP"/>
    </source>
</evidence>
<dbReference type="HOGENOM" id="CLU_059781_0_0_1"/>
<feature type="chain" id="PRO_5001590897" evidence="2">
    <location>
        <begin position="22"/>
        <end position="362"/>
    </location>
</feature>